<dbReference type="Gene3D" id="3.10.180.10">
    <property type="entry name" value="2,3-Dihydroxybiphenyl 1,2-Dioxygenase, domain 1"/>
    <property type="match status" value="1"/>
</dbReference>
<proteinExistence type="predicted"/>
<dbReference type="PROSITE" id="PS51819">
    <property type="entry name" value="VOC"/>
    <property type="match status" value="1"/>
</dbReference>
<dbReference type="PANTHER" id="PTHR36503:SF1">
    <property type="entry name" value="BLR2520 PROTEIN"/>
    <property type="match status" value="1"/>
</dbReference>
<evidence type="ECO:0000313" key="2">
    <source>
        <dbReference type="EMBL" id="PLS05650.1"/>
    </source>
</evidence>
<dbReference type="InterPro" id="IPR037523">
    <property type="entry name" value="VOC_core"/>
</dbReference>
<keyword evidence="3" id="KW-1185">Reference proteome</keyword>
<dbReference type="PANTHER" id="PTHR36503">
    <property type="entry name" value="BLR2520 PROTEIN"/>
    <property type="match status" value="1"/>
</dbReference>
<dbReference type="RefSeq" id="WP_101647719.1">
    <property type="nucleotide sequence ID" value="NZ_PGVE01000040.1"/>
</dbReference>
<reference evidence="2 3" key="1">
    <citation type="submission" date="2017-11" db="EMBL/GenBank/DDBJ databases">
        <title>Comparitive Functional Genomics of Dry Heat Resistant strains isolated from the Viking Spacecraft.</title>
        <authorList>
            <person name="Seuylemezian A."/>
            <person name="Cooper K."/>
            <person name="Vaishampayan P."/>
        </authorList>
    </citation>
    <scope>NUCLEOTIDE SEQUENCE [LARGE SCALE GENOMIC DNA]</scope>
    <source>
        <strain evidence="2 3">V32-6</strain>
    </source>
</reference>
<feature type="domain" description="VOC" evidence="1">
    <location>
        <begin position="5"/>
        <end position="129"/>
    </location>
</feature>
<sequence length="143" mass="15999">MIPQRVSLLTIGAYDLPVLRAFYKSLGWEETESSSDHYAVFRTAGVLLSLFPIAELANDAGVDLPQSPETFRPVTFAINVEKPDQVDSIIQLIRESGGRILREPSDAFWGGRTAYFCDPEKNLWEVAWNPSAVFDERGAMISF</sequence>
<dbReference type="InterPro" id="IPR004360">
    <property type="entry name" value="Glyas_Fos-R_dOase_dom"/>
</dbReference>
<evidence type="ECO:0000313" key="3">
    <source>
        <dbReference type="Proteomes" id="UP000234950"/>
    </source>
</evidence>
<organism evidence="2 3">
    <name type="scientific">Neobacillus cucumis</name>
    <dbReference type="NCBI Taxonomy" id="1740721"/>
    <lineage>
        <taxon>Bacteria</taxon>
        <taxon>Bacillati</taxon>
        <taxon>Bacillota</taxon>
        <taxon>Bacilli</taxon>
        <taxon>Bacillales</taxon>
        <taxon>Bacillaceae</taxon>
        <taxon>Neobacillus</taxon>
    </lineage>
</organism>
<dbReference type="AlphaFoldDB" id="A0A2N5HJF3"/>
<dbReference type="OrthoDB" id="9796521at2"/>
<dbReference type="InterPro" id="IPR029068">
    <property type="entry name" value="Glyas_Bleomycin-R_OHBP_Dase"/>
</dbReference>
<dbReference type="Proteomes" id="UP000234950">
    <property type="component" value="Unassembled WGS sequence"/>
</dbReference>
<dbReference type="SUPFAM" id="SSF54593">
    <property type="entry name" value="Glyoxalase/Bleomycin resistance protein/Dihydroxybiphenyl dioxygenase"/>
    <property type="match status" value="1"/>
</dbReference>
<accession>A0A2N5HJF3</accession>
<dbReference type="EMBL" id="PGVE01000040">
    <property type="protein sequence ID" value="PLS05650.1"/>
    <property type="molecule type" value="Genomic_DNA"/>
</dbReference>
<evidence type="ECO:0000259" key="1">
    <source>
        <dbReference type="PROSITE" id="PS51819"/>
    </source>
</evidence>
<dbReference type="Pfam" id="PF00903">
    <property type="entry name" value="Glyoxalase"/>
    <property type="match status" value="1"/>
</dbReference>
<name>A0A2N5HJF3_9BACI</name>
<protein>
    <submittedName>
        <fullName evidence="2">Glyoxalase</fullName>
    </submittedName>
</protein>
<comment type="caution">
    <text evidence="2">The sequence shown here is derived from an EMBL/GenBank/DDBJ whole genome shotgun (WGS) entry which is preliminary data.</text>
</comment>
<gene>
    <name evidence="2" type="ORF">CVD27_09830</name>
</gene>